<name>A0ABQ1RZ66_9SPHN</name>
<evidence type="ECO:0000313" key="2">
    <source>
        <dbReference type="Proteomes" id="UP000619041"/>
    </source>
</evidence>
<gene>
    <name evidence="1" type="ORF">GCM10011515_00120</name>
</gene>
<proteinExistence type="predicted"/>
<keyword evidence="2" id="KW-1185">Reference proteome</keyword>
<accession>A0ABQ1RZ66</accession>
<evidence type="ECO:0000313" key="1">
    <source>
        <dbReference type="EMBL" id="GGD84350.1"/>
    </source>
</evidence>
<dbReference type="Proteomes" id="UP000619041">
    <property type="component" value="Unassembled WGS sequence"/>
</dbReference>
<protein>
    <submittedName>
        <fullName evidence="1">Uncharacterized protein</fullName>
    </submittedName>
</protein>
<sequence length="62" mass="6938">MIVDKAQMLADFESLLVIEATVEQALAETARAYGYTVEQVRSAATARFGNLEEYAWKIAARR</sequence>
<dbReference type="RefSeq" id="WP_188643259.1">
    <property type="nucleotide sequence ID" value="NZ_BMKL01000001.1"/>
</dbReference>
<organism evidence="1 2">
    <name type="scientific">Tsuneonella deserti</name>
    <dbReference type="NCBI Taxonomy" id="2035528"/>
    <lineage>
        <taxon>Bacteria</taxon>
        <taxon>Pseudomonadati</taxon>
        <taxon>Pseudomonadota</taxon>
        <taxon>Alphaproteobacteria</taxon>
        <taxon>Sphingomonadales</taxon>
        <taxon>Erythrobacteraceae</taxon>
        <taxon>Tsuneonella</taxon>
    </lineage>
</organism>
<comment type="caution">
    <text evidence="1">The sequence shown here is derived from an EMBL/GenBank/DDBJ whole genome shotgun (WGS) entry which is preliminary data.</text>
</comment>
<reference evidence="2" key="1">
    <citation type="journal article" date="2019" name="Int. J. Syst. Evol. Microbiol.">
        <title>The Global Catalogue of Microorganisms (GCM) 10K type strain sequencing project: providing services to taxonomists for standard genome sequencing and annotation.</title>
        <authorList>
            <consortium name="The Broad Institute Genomics Platform"/>
            <consortium name="The Broad Institute Genome Sequencing Center for Infectious Disease"/>
            <person name="Wu L."/>
            <person name="Ma J."/>
        </authorList>
    </citation>
    <scope>NUCLEOTIDE SEQUENCE [LARGE SCALE GENOMIC DNA]</scope>
    <source>
        <strain evidence="2">CGMCC 1.15959</strain>
    </source>
</reference>
<dbReference type="EMBL" id="BMKL01000001">
    <property type="protein sequence ID" value="GGD84350.1"/>
    <property type="molecule type" value="Genomic_DNA"/>
</dbReference>